<reference evidence="1" key="1">
    <citation type="submission" date="2022-02" db="EMBL/GenBank/DDBJ databases">
        <title>Acinetobacter A3.8 sp. nov., isolated from Sediment (Zhairuo Island).</title>
        <authorList>
            <person name="Zheng K."/>
        </authorList>
    </citation>
    <scope>NUCLEOTIDE SEQUENCE</scope>
    <source>
        <strain evidence="1">A3.8</strain>
    </source>
</reference>
<organism evidence="1 2">
    <name type="scientific">Acinetobacter sedimenti</name>
    <dbReference type="NCBI Taxonomy" id="2919922"/>
    <lineage>
        <taxon>Bacteria</taxon>
        <taxon>Pseudomonadati</taxon>
        <taxon>Pseudomonadota</taxon>
        <taxon>Gammaproteobacteria</taxon>
        <taxon>Moraxellales</taxon>
        <taxon>Moraxellaceae</taxon>
        <taxon>Acinetobacter</taxon>
    </lineage>
</organism>
<dbReference type="RefSeq" id="WP_241570288.1">
    <property type="nucleotide sequence ID" value="NZ_JAKUML010000002.1"/>
</dbReference>
<gene>
    <name evidence="1" type="ORF">MKI79_01400</name>
</gene>
<keyword evidence="2" id="KW-1185">Reference proteome</keyword>
<sequence>MNYKEKIKASRLLKQIYAHDNVNLEHRFEDIFGYHTDFLTAQDQALLARNHLQPNQFKQFAHDDLVEEFLSLKQHSKLTFDFIKALFLKGLTGEFPRFRQAMISYLYLQELTAHDYENSTTHAHCQVCELPAHVNIDTTNILNTYYLGHTWNEMPAHFVADLTEILDYPMPKITDHEISHFKNLLIEISKADADETASQLAKRLGQAKSLPKTDTYKRYGILQSLALLGILPSSDVFSAQSTSTEITYPLSGWRGSLGVDFDKADALFPRQPTDKTST</sequence>
<dbReference type="Proteomes" id="UP001139701">
    <property type="component" value="Unassembled WGS sequence"/>
</dbReference>
<accession>A0A9X1WXB8</accession>
<dbReference type="EMBL" id="JAKUML010000002">
    <property type="protein sequence ID" value="MCJ8145577.1"/>
    <property type="molecule type" value="Genomic_DNA"/>
</dbReference>
<proteinExistence type="predicted"/>
<evidence type="ECO:0000313" key="1">
    <source>
        <dbReference type="EMBL" id="MCJ8145577.1"/>
    </source>
</evidence>
<protein>
    <submittedName>
        <fullName evidence="1">Uncharacterized protein</fullName>
    </submittedName>
</protein>
<dbReference type="AlphaFoldDB" id="A0A9X1WXB8"/>
<evidence type="ECO:0000313" key="2">
    <source>
        <dbReference type="Proteomes" id="UP001139701"/>
    </source>
</evidence>
<comment type="caution">
    <text evidence="1">The sequence shown here is derived from an EMBL/GenBank/DDBJ whole genome shotgun (WGS) entry which is preliminary data.</text>
</comment>
<name>A0A9X1WXB8_9GAMM</name>